<proteinExistence type="predicted"/>
<reference evidence="1" key="1">
    <citation type="journal article" date="2014" name="Front. Microbiol.">
        <title>High frequency of phylogenetically diverse reductive dehalogenase-homologous genes in deep subseafloor sedimentary metagenomes.</title>
        <authorList>
            <person name="Kawai M."/>
            <person name="Futagami T."/>
            <person name="Toyoda A."/>
            <person name="Takaki Y."/>
            <person name="Nishi S."/>
            <person name="Hori S."/>
            <person name="Arai W."/>
            <person name="Tsubouchi T."/>
            <person name="Morono Y."/>
            <person name="Uchiyama I."/>
            <person name="Ito T."/>
            <person name="Fujiyama A."/>
            <person name="Inagaki F."/>
            <person name="Takami H."/>
        </authorList>
    </citation>
    <scope>NUCLEOTIDE SEQUENCE</scope>
    <source>
        <strain evidence="1">Expedition CK06-06</strain>
    </source>
</reference>
<gene>
    <name evidence="1" type="ORF">S12H4_40509</name>
</gene>
<feature type="non-terminal residue" evidence="1">
    <location>
        <position position="54"/>
    </location>
</feature>
<comment type="caution">
    <text evidence="1">The sequence shown here is derived from an EMBL/GenBank/DDBJ whole genome shotgun (WGS) entry which is preliminary data.</text>
</comment>
<dbReference type="AlphaFoldDB" id="X1TQN2"/>
<protein>
    <recommendedName>
        <fullName evidence="2">N-acetyltransferase domain-containing protein</fullName>
    </recommendedName>
</protein>
<evidence type="ECO:0008006" key="2">
    <source>
        <dbReference type="Google" id="ProtNLM"/>
    </source>
</evidence>
<dbReference type="Gene3D" id="3.40.630.30">
    <property type="match status" value="1"/>
</dbReference>
<sequence length="54" mass="6360">MEEKGFLRKEVDKNYYNNLIKNPHIDIYVAKKENGDIIGFVSIHKNIGDVRKVR</sequence>
<name>X1TQN2_9ZZZZ</name>
<dbReference type="EMBL" id="BARW01024592">
    <property type="protein sequence ID" value="GAI93671.1"/>
    <property type="molecule type" value="Genomic_DNA"/>
</dbReference>
<evidence type="ECO:0000313" key="1">
    <source>
        <dbReference type="EMBL" id="GAI93671.1"/>
    </source>
</evidence>
<accession>X1TQN2</accession>
<organism evidence="1">
    <name type="scientific">marine sediment metagenome</name>
    <dbReference type="NCBI Taxonomy" id="412755"/>
    <lineage>
        <taxon>unclassified sequences</taxon>
        <taxon>metagenomes</taxon>
        <taxon>ecological metagenomes</taxon>
    </lineage>
</organism>